<organism evidence="1 2">
    <name type="scientific">Streptomyces blastmyceticus</name>
    <dbReference type="NCBI Taxonomy" id="68180"/>
    <lineage>
        <taxon>Bacteria</taxon>
        <taxon>Bacillati</taxon>
        <taxon>Actinomycetota</taxon>
        <taxon>Actinomycetes</taxon>
        <taxon>Kitasatosporales</taxon>
        <taxon>Streptomycetaceae</taxon>
        <taxon>Streptomyces</taxon>
    </lineage>
</organism>
<dbReference type="PANTHER" id="PTHR13812:SF19">
    <property type="entry name" value="KETIMINE REDUCTASE MU-CRYSTALLIN"/>
    <property type="match status" value="1"/>
</dbReference>
<name>A0ABP3FY85_9ACTN</name>
<dbReference type="Gene3D" id="3.30.1780.10">
    <property type="entry name" value="ornithine cyclodeaminase, domain 1"/>
    <property type="match status" value="1"/>
</dbReference>
<protein>
    <submittedName>
        <fullName evidence="1">Ornithine cyclodeaminase family protein</fullName>
    </submittedName>
</protein>
<accession>A0ABP3FY85</accession>
<gene>
    <name evidence="1" type="ORF">GCM10010319_02300</name>
</gene>
<proteinExistence type="predicted"/>
<dbReference type="RefSeq" id="WP_344115099.1">
    <property type="nucleotide sequence ID" value="NZ_BAAABW010000001.1"/>
</dbReference>
<dbReference type="InterPro" id="IPR003462">
    <property type="entry name" value="ODC_Mu_crystall"/>
</dbReference>
<dbReference type="EMBL" id="BAAABW010000001">
    <property type="protein sequence ID" value="GAA0329800.1"/>
    <property type="molecule type" value="Genomic_DNA"/>
</dbReference>
<dbReference type="PIRSF" id="PIRSF001439">
    <property type="entry name" value="CryM"/>
    <property type="match status" value="1"/>
</dbReference>
<dbReference type="Proteomes" id="UP001500063">
    <property type="component" value="Unassembled WGS sequence"/>
</dbReference>
<dbReference type="SUPFAM" id="SSF51735">
    <property type="entry name" value="NAD(P)-binding Rossmann-fold domains"/>
    <property type="match status" value="1"/>
</dbReference>
<dbReference type="Gene3D" id="3.40.50.720">
    <property type="entry name" value="NAD(P)-binding Rossmann-like Domain"/>
    <property type="match status" value="1"/>
</dbReference>
<comment type="caution">
    <text evidence="1">The sequence shown here is derived from an EMBL/GenBank/DDBJ whole genome shotgun (WGS) entry which is preliminary data.</text>
</comment>
<dbReference type="InterPro" id="IPR036291">
    <property type="entry name" value="NAD(P)-bd_dom_sf"/>
</dbReference>
<dbReference type="Pfam" id="PF02423">
    <property type="entry name" value="OCD_Mu_crystall"/>
    <property type="match status" value="1"/>
</dbReference>
<evidence type="ECO:0000313" key="2">
    <source>
        <dbReference type="Proteomes" id="UP001500063"/>
    </source>
</evidence>
<dbReference type="PANTHER" id="PTHR13812">
    <property type="entry name" value="KETIMINE REDUCTASE MU-CRYSTALLIN"/>
    <property type="match status" value="1"/>
</dbReference>
<evidence type="ECO:0000313" key="1">
    <source>
        <dbReference type="EMBL" id="GAA0329800.1"/>
    </source>
</evidence>
<keyword evidence="2" id="KW-1185">Reference proteome</keyword>
<reference evidence="2" key="1">
    <citation type="journal article" date="2019" name="Int. J. Syst. Evol. Microbiol.">
        <title>The Global Catalogue of Microorganisms (GCM) 10K type strain sequencing project: providing services to taxonomists for standard genome sequencing and annotation.</title>
        <authorList>
            <consortium name="The Broad Institute Genomics Platform"/>
            <consortium name="The Broad Institute Genome Sequencing Center for Infectious Disease"/>
            <person name="Wu L."/>
            <person name="Ma J."/>
        </authorList>
    </citation>
    <scope>NUCLEOTIDE SEQUENCE [LARGE SCALE GENOMIC DNA]</scope>
    <source>
        <strain evidence="2">JCM 4565</strain>
    </source>
</reference>
<sequence length="320" mass="33250">MLKFLDAKTIDGLLSVPELASGIGAAFTSGGGADPGFTRTAVSVGDGELLLMPAVHATTLSVKLLTLFDTAPELPAIQGLVPLFDAVTGRPLAVLDAAAVTRLRTAAVTVLATDLLAPPAARVLTVIGAGAQGRGHLEGLAGLRPWTSVRLHSRDPRKARLLAEWARGQGIDAEVHEDVTTAVRDADVICTLTSAERPLFEDSAVRREGLHVSAVGAYGPARRELPTALVARAGLFVESAEAVLREAGDVLIPVAEGALPARPPMTELGDLLSGRHAGRRSSEEVTVFKSVGVPVEDAVVCDLLYQCAMARDAGVDVPFG</sequence>
<dbReference type="InterPro" id="IPR023401">
    <property type="entry name" value="ODC_N"/>
</dbReference>